<evidence type="ECO:0000313" key="2">
    <source>
        <dbReference type="EMBL" id="VFK46835.1"/>
    </source>
</evidence>
<organism evidence="2">
    <name type="scientific">Candidatus Kentrum sp. TC</name>
    <dbReference type="NCBI Taxonomy" id="2126339"/>
    <lineage>
        <taxon>Bacteria</taxon>
        <taxon>Pseudomonadati</taxon>
        <taxon>Pseudomonadota</taxon>
        <taxon>Gammaproteobacteria</taxon>
        <taxon>Candidatus Kentrum</taxon>
    </lineage>
</organism>
<dbReference type="EMBL" id="CAADFT010000009">
    <property type="protein sequence ID" value="VFK41015.1"/>
    <property type="molecule type" value="Genomic_DNA"/>
</dbReference>
<dbReference type="EMBL" id="CAADFW010000007">
    <property type="protein sequence ID" value="VFK55596.1"/>
    <property type="molecule type" value="Genomic_DNA"/>
</dbReference>
<protein>
    <recommendedName>
        <fullName evidence="4">Transposase</fullName>
    </recommendedName>
</protein>
<reference evidence="2" key="1">
    <citation type="submission" date="2019-02" db="EMBL/GenBank/DDBJ databases">
        <authorList>
            <person name="Gruber-Vodicka R. H."/>
            <person name="Seah K. B. B."/>
        </authorList>
    </citation>
    <scope>NUCLEOTIDE SEQUENCE</scope>
    <source>
        <strain evidence="2">BECK_BZ123</strain>
        <strain evidence="1">BECK_BZ125</strain>
        <strain evidence="3">BECK_BZ126</strain>
    </source>
</reference>
<accession>A0A450YZ65</accession>
<evidence type="ECO:0008006" key="4">
    <source>
        <dbReference type="Google" id="ProtNLM"/>
    </source>
</evidence>
<name>A0A450YZ65_9GAMM</name>
<dbReference type="AlphaFoldDB" id="A0A450YZ65"/>
<evidence type="ECO:0000313" key="1">
    <source>
        <dbReference type="EMBL" id="VFK41015.1"/>
    </source>
</evidence>
<gene>
    <name evidence="2" type="ORF">BECKTC1821D_GA0114238_103623</name>
    <name evidence="1" type="ORF">BECKTC1821E_GA0114239_100926</name>
    <name evidence="3" type="ORF">BECKTC1821F_GA0114240_100749</name>
</gene>
<proteinExistence type="predicted"/>
<sequence length="83" mass="9670">MVKNPVPNSDKGEKILGIEAPWRVSIVEVDMVKGEIVVQMDRKAEAKLCRRTCGKESLGYDSRRRRWRYLDTWQYKTILEVGS</sequence>
<dbReference type="EMBL" id="CAADFS010000036">
    <property type="protein sequence ID" value="VFK46835.1"/>
    <property type="molecule type" value="Genomic_DNA"/>
</dbReference>
<evidence type="ECO:0000313" key="3">
    <source>
        <dbReference type="EMBL" id="VFK55596.1"/>
    </source>
</evidence>